<sequence>MEAETTVKHYNCLECDHYKDNGWSCPFTVCIYPTMTVYAFKPTIVKHTSNSVVVSLD</sequence>
<dbReference type="AlphaFoldDB" id="A0A0F9TAV3"/>
<evidence type="ECO:0000313" key="1">
    <source>
        <dbReference type="EMBL" id="KKN76279.1"/>
    </source>
</evidence>
<comment type="caution">
    <text evidence="1">The sequence shown here is derived from an EMBL/GenBank/DDBJ whole genome shotgun (WGS) entry which is preliminary data.</text>
</comment>
<reference evidence="1" key="1">
    <citation type="journal article" date="2015" name="Nature">
        <title>Complex archaea that bridge the gap between prokaryotes and eukaryotes.</title>
        <authorList>
            <person name="Spang A."/>
            <person name="Saw J.H."/>
            <person name="Jorgensen S.L."/>
            <person name="Zaremba-Niedzwiedzka K."/>
            <person name="Martijn J."/>
            <person name="Lind A.E."/>
            <person name="van Eijk R."/>
            <person name="Schleper C."/>
            <person name="Guy L."/>
            <person name="Ettema T.J."/>
        </authorList>
    </citation>
    <scope>NUCLEOTIDE SEQUENCE</scope>
</reference>
<accession>A0A0F9TAV3</accession>
<dbReference type="EMBL" id="LAZR01000297">
    <property type="protein sequence ID" value="KKN76279.1"/>
    <property type="molecule type" value="Genomic_DNA"/>
</dbReference>
<protein>
    <submittedName>
        <fullName evidence="1">Uncharacterized protein</fullName>
    </submittedName>
</protein>
<gene>
    <name evidence="1" type="ORF">LCGC14_0371310</name>
</gene>
<organism evidence="1">
    <name type="scientific">marine sediment metagenome</name>
    <dbReference type="NCBI Taxonomy" id="412755"/>
    <lineage>
        <taxon>unclassified sequences</taxon>
        <taxon>metagenomes</taxon>
        <taxon>ecological metagenomes</taxon>
    </lineage>
</organism>
<proteinExistence type="predicted"/>
<name>A0A0F9TAV3_9ZZZZ</name>